<evidence type="ECO:0000256" key="4">
    <source>
        <dbReference type="ARBA" id="ARBA00023163"/>
    </source>
</evidence>
<organism evidence="10 11">
    <name type="scientific">Pseudoalteromonas carrageenovora IAM 12662</name>
    <dbReference type="NCBI Taxonomy" id="1314868"/>
    <lineage>
        <taxon>Bacteria</taxon>
        <taxon>Pseudomonadati</taxon>
        <taxon>Pseudomonadota</taxon>
        <taxon>Gammaproteobacteria</taxon>
        <taxon>Alteromonadales</taxon>
        <taxon>Pseudoalteromonadaceae</taxon>
        <taxon>Pseudoalteromonas</taxon>
    </lineage>
</organism>
<feature type="domain" description="HTH marR-type" evidence="8">
    <location>
        <begin position="27"/>
        <end position="158"/>
    </location>
</feature>
<evidence type="ECO:0000313" key="12">
    <source>
        <dbReference type="Proteomes" id="UP000615003"/>
    </source>
</evidence>
<reference evidence="10 11" key="2">
    <citation type="submission" date="2017-11" db="EMBL/GenBank/DDBJ databases">
        <authorList>
            <person name="Han C.G."/>
        </authorList>
    </citation>
    <scope>NUCLEOTIDE SEQUENCE [LARGE SCALE GENOMIC DNA]</scope>
    <source>
        <strain evidence="11">ATCC 43555</strain>
        <strain evidence="10">ATCC43555</strain>
    </source>
</reference>
<dbReference type="Gene3D" id="1.10.10.10">
    <property type="entry name" value="Winged helix-like DNA-binding domain superfamily/Winged helix DNA-binding domain"/>
    <property type="match status" value="1"/>
</dbReference>
<sequence>MQIKMFFEFKVLTRWELGMSFEQLKLKNQLCHRLYMASNSIARAYREPLAALNLTYPQYVVMMALWEQDKITIAQLIDKTAIDGGAMTQILKKMTEKSLLAVIKDEHDKRKRLIQLTKSGQALKNEAADIPKNILCKFESVDPTQAKQLMQLLDLVISDLTTKNDDELAN</sequence>
<dbReference type="InterPro" id="IPR036390">
    <property type="entry name" value="WH_DNA-bd_sf"/>
</dbReference>
<dbReference type="Proteomes" id="UP000615003">
    <property type="component" value="Unassembled WGS sequence"/>
</dbReference>
<reference evidence="9 12" key="1">
    <citation type="submission" date="2015-06" db="EMBL/GenBank/DDBJ databases">
        <title>Genome sequence of Pseudoalteromonas carrageenovora.</title>
        <authorList>
            <person name="Xie B.-B."/>
            <person name="Rong J.-C."/>
            <person name="Qin Q.-L."/>
            <person name="Zhang Y.-Z."/>
        </authorList>
    </citation>
    <scope>NUCLEOTIDE SEQUENCE [LARGE SCALE GENOMIC DNA]</scope>
    <source>
        <strain evidence="9 12">IAM 12662</strain>
    </source>
</reference>
<keyword evidence="2" id="KW-0805">Transcription regulation</keyword>
<accession>A0A2K4XEE5</accession>
<protein>
    <recommendedName>
        <fullName evidence="6">HTH-type transcriptional regulator SarZ</fullName>
    </recommendedName>
    <alternativeName>
        <fullName evidence="7">Staphylococcal accessory regulator Z</fullName>
    </alternativeName>
</protein>
<dbReference type="InterPro" id="IPR055166">
    <property type="entry name" value="Transc_reg_Sar_Rot_HTH"/>
</dbReference>
<dbReference type="PANTHER" id="PTHR42756:SF1">
    <property type="entry name" value="TRANSCRIPTIONAL REPRESSOR OF EMRAB OPERON"/>
    <property type="match status" value="1"/>
</dbReference>
<comment type="subcellular location">
    <subcellularLocation>
        <location evidence="1">Cytoplasm</location>
    </subcellularLocation>
</comment>
<name>A0A2K4XEE5_PSEVC</name>
<dbReference type="InterPro" id="IPR036388">
    <property type="entry name" value="WH-like_DNA-bd_sf"/>
</dbReference>
<evidence type="ECO:0000256" key="2">
    <source>
        <dbReference type="ARBA" id="ARBA00023015"/>
    </source>
</evidence>
<gene>
    <name evidence="10" type="primary">ohrR</name>
    <name evidence="10" type="ORF">PCAR9_B0221</name>
    <name evidence="9" type="ORF">PCARR_b0274</name>
</gene>
<keyword evidence="12" id="KW-1185">Reference proteome</keyword>
<dbReference type="GO" id="GO:0005737">
    <property type="term" value="C:cytoplasm"/>
    <property type="evidence" value="ECO:0007669"/>
    <property type="project" value="UniProtKB-SubCell"/>
</dbReference>
<dbReference type="InterPro" id="IPR000835">
    <property type="entry name" value="HTH_MarR-typ"/>
</dbReference>
<evidence type="ECO:0000256" key="6">
    <source>
        <dbReference type="ARBA" id="ARBA00047188"/>
    </source>
</evidence>
<dbReference type="GO" id="GO:0003677">
    <property type="term" value="F:DNA binding"/>
    <property type="evidence" value="ECO:0007669"/>
    <property type="project" value="UniProtKB-KW"/>
</dbReference>
<dbReference type="Proteomes" id="UP000238288">
    <property type="component" value="Chromosome PCAR9b"/>
</dbReference>
<dbReference type="PROSITE" id="PS50995">
    <property type="entry name" value="HTH_MARR_2"/>
    <property type="match status" value="1"/>
</dbReference>
<dbReference type="EMBL" id="LT965929">
    <property type="protein sequence ID" value="SOU42699.1"/>
    <property type="molecule type" value="Genomic_DNA"/>
</dbReference>
<evidence type="ECO:0000313" key="10">
    <source>
        <dbReference type="EMBL" id="SOU42699.1"/>
    </source>
</evidence>
<dbReference type="SMART" id="SM00347">
    <property type="entry name" value="HTH_MARR"/>
    <property type="match status" value="1"/>
</dbReference>
<evidence type="ECO:0000256" key="3">
    <source>
        <dbReference type="ARBA" id="ARBA00023125"/>
    </source>
</evidence>
<dbReference type="AlphaFoldDB" id="A0A2K4XEE5"/>
<dbReference type="SUPFAM" id="SSF46785">
    <property type="entry name" value="Winged helix' DNA-binding domain"/>
    <property type="match status" value="1"/>
</dbReference>
<evidence type="ECO:0000256" key="1">
    <source>
        <dbReference type="ARBA" id="ARBA00004496"/>
    </source>
</evidence>
<evidence type="ECO:0000259" key="8">
    <source>
        <dbReference type="PROSITE" id="PS50995"/>
    </source>
</evidence>
<keyword evidence="4" id="KW-0804">Transcription</keyword>
<evidence type="ECO:0000256" key="5">
    <source>
        <dbReference type="ARBA" id="ARBA00046337"/>
    </source>
</evidence>
<comment type="similarity">
    <text evidence="5">Belongs to the SarZ family.</text>
</comment>
<dbReference type="PANTHER" id="PTHR42756">
    <property type="entry name" value="TRANSCRIPTIONAL REGULATOR, MARR"/>
    <property type="match status" value="1"/>
</dbReference>
<keyword evidence="3" id="KW-0238">DNA-binding</keyword>
<dbReference type="Pfam" id="PF22381">
    <property type="entry name" value="Staph_reg_Sar_Rot"/>
    <property type="match status" value="1"/>
</dbReference>
<dbReference type="EMBL" id="AQGW01000025">
    <property type="protein sequence ID" value="MBE0384314.1"/>
    <property type="molecule type" value="Genomic_DNA"/>
</dbReference>
<evidence type="ECO:0000313" key="11">
    <source>
        <dbReference type="Proteomes" id="UP000238288"/>
    </source>
</evidence>
<proteinExistence type="inferred from homology"/>
<evidence type="ECO:0000256" key="7">
    <source>
        <dbReference type="ARBA" id="ARBA00047207"/>
    </source>
</evidence>
<evidence type="ECO:0000313" key="9">
    <source>
        <dbReference type="EMBL" id="MBE0384314.1"/>
    </source>
</evidence>
<dbReference type="GO" id="GO:0003700">
    <property type="term" value="F:DNA-binding transcription factor activity"/>
    <property type="evidence" value="ECO:0007669"/>
    <property type="project" value="InterPro"/>
</dbReference>